<reference evidence="2 3" key="2">
    <citation type="journal article" date="2023" name="Plant Pathol.">
        <title>Dismantling and reorganizing Pseudomonas marginalis sensu#lato.</title>
        <authorList>
            <person name="Sawada H."/>
            <person name="Fujikawa T."/>
            <person name="Satou M."/>
        </authorList>
    </citation>
    <scope>NUCLEOTIDE SEQUENCE [LARGE SCALE GENOMIC DNA]</scope>
    <source>
        <strain evidence="2 3">MAFF 302046</strain>
    </source>
</reference>
<dbReference type="Proteomes" id="UP001155163">
    <property type="component" value="Unassembled WGS sequence"/>
</dbReference>
<evidence type="ECO:0000313" key="3">
    <source>
        <dbReference type="Proteomes" id="UP001155163"/>
    </source>
</evidence>
<dbReference type="InterPro" id="IPR035445">
    <property type="entry name" value="GYF-like_dom_sf"/>
</dbReference>
<sequence>MPTTKKNSASPRSFFAEGWLENLLKPVAAPFAGQAPAAPGFAAPPPMAGGALPPPVAAVQYSYHLNVAGTNYGPYTSAQLQQYVQTGQVTRDSMLWREGMAAWLSAGQIQELAHLFAPAAGSPPPLGGPAMPPPL</sequence>
<dbReference type="Pfam" id="PF14237">
    <property type="entry name" value="GYF_2"/>
    <property type="match status" value="1"/>
</dbReference>
<dbReference type="SUPFAM" id="SSF55277">
    <property type="entry name" value="GYF domain"/>
    <property type="match status" value="1"/>
</dbReference>
<organism evidence="2 3">
    <name type="scientific">Pseudomonas morbosilactucae</name>
    <dbReference type="NCBI Taxonomy" id="2938197"/>
    <lineage>
        <taxon>Bacteria</taxon>
        <taxon>Pseudomonadati</taxon>
        <taxon>Pseudomonadota</taxon>
        <taxon>Gammaproteobacteria</taxon>
        <taxon>Pseudomonadales</taxon>
        <taxon>Pseudomonadaceae</taxon>
        <taxon>Pseudomonas</taxon>
    </lineage>
</organism>
<accession>A0ABT0JAN6</accession>
<dbReference type="RefSeq" id="WP_268261092.1">
    <property type="nucleotide sequence ID" value="NZ_JALQCX010000005.1"/>
</dbReference>
<comment type="caution">
    <text evidence="2">The sequence shown here is derived from an EMBL/GenBank/DDBJ whole genome shotgun (WGS) entry which is preliminary data.</text>
</comment>
<name>A0ABT0JAN6_9PSED</name>
<protein>
    <submittedName>
        <fullName evidence="2">DUF4339 domain-containing protein</fullName>
    </submittedName>
</protein>
<keyword evidence="3" id="KW-1185">Reference proteome</keyword>
<evidence type="ECO:0000313" key="2">
    <source>
        <dbReference type="EMBL" id="MCK9812963.1"/>
    </source>
</evidence>
<dbReference type="EMBL" id="JALQCX010000005">
    <property type="protein sequence ID" value="MCK9812963.1"/>
    <property type="molecule type" value="Genomic_DNA"/>
</dbReference>
<dbReference type="InterPro" id="IPR025640">
    <property type="entry name" value="GYF_2"/>
</dbReference>
<evidence type="ECO:0000259" key="1">
    <source>
        <dbReference type="Pfam" id="PF14237"/>
    </source>
</evidence>
<feature type="domain" description="GYF" evidence="1">
    <location>
        <begin position="63"/>
        <end position="112"/>
    </location>
</feature>
<proteinExistence type="predicted"/>
<reference evidence="2 3" key="1">
    <citation type="journal article" date="2022" name="Int. J. Syst. Evol. Microbiol.">
        <title>Pseudomonas aegrilactucae sp. nov. and Pseudomonas morbosilactucae sp. nov., pathogens causing bacterial rot of lettuce in Japan.</title>
        <authorList>
            <person name="Sawada H."/>
            <person name="Fujikawa T."/>
            <person name="Satou M."/>
        </authorList>
    </citation>
    <scope>NUCLEOTIDE SEQUENCE [LARGE SCALE GENOMIC DNA]</scope>
    <source>
        <strain evidence="2 3">MAFF 302046</strain>
    </source>
</reference>
<gene>
    <name evidence="2" type="ORF">M1B35_02040</name>
</gene>